<evidence type="ECO:0000313" key="3">
    <source>
        <dbReference type="Proteomes" id="UP000000554"/>
    </source>
</evidence>
<accession>Q9HHL1</accession>
<keyword evidence="1" id="KW-1133">Transmembrane helix</keyword>
<dbReference type="HOGENOM" id="CLU_1782474_0_0_2"/>
<name>Q9HHL1_HALSA</name>
<keyword evidence="1" id="KW-0472">Membrane</keyword>
<keyword evidence="3" id="KW-1185">Reference proteome</keyword>
<dbReference type="Proteomes" id="UP000000554">
    <property type="component" value="Plasmid pNRC200"/>
</dbReference>
<feature type="transmembrane region" description="Helical" evidence="1">
    <location>
        <begin position="27"/>
        <end position="47"/>
    </location>
</feature>
<organism evidence="2 3">
    <name type="scientific">Halobacterium salinarum (strain ATCC 700922 / JCM 11081 / NRC-1)</name>
    <name type="common">Halobacterium halobium</name>
    <dbReference type="NCBI Taxonomy" id="64091"/>
    <lineage>
        <taxon>Archaea</taxon>
        <taxon>Methanobacteriati</taxon>
        <taxon>Methanobacteriota</taxon>
        <taxon>Stenosarchaea group</taxon>
        <taxon>Halobacteria</taxon>
        <taxon>Halobacteriales</taxon>
        <taxon>Halobacteriaceae</taxon>
        <taxon>Halobacterium</taxon>
        <taxon>Halobacterium salinarum NRC-34001</taxon>
    </lineage>
</organism>
<dbReference type="AlphaFoldDB" id="Q9HHL1"/>
<feature type="transmembrane region" description="Helical" evidence="1">
    <location>
        <begin position="88"/>
        <end position="106"/>
    </location>
</feature>
<keyword evidence="2" id="KW-0614">Plasmid</keyword>
<evidence type="ECO:0000313" key="2">
    <source>
        <dbReference type="EMBL" id="AAG20968.1"/>
    </source>
</evidence>
<sequence length="145" mass="16081">MINLGFVATGWFWFRESAPSQIRYEQIPALVISLVGITSTVGSLAVFQPWSYSGMAAGLFSISTGLFIILGIGLSLSGYIWFRHREMRYPLALLVGLLAVGLLYIIRQRLDVIIEIPLFVVVVAIIFLLPVVVTLHVFTPESLAR</sequence>
<protein>
    <submittedName>
        <fullName evidence="2">Vng6343h</fullName>
    </submittedName>
</protein>
<feature type="transmembrane region" description="Helical" evidence="1">
    <location>
        <begin position="59"/>
        <end position="82"/>
    </location>
</feature>
<dbReference type="InParanoid" id="Q9HHL1"/>
<keyword evidence="1" id="KW-0812">Transmembrane</keyword>
<reference evidence="2 3" key="1">
    <citation type="journal article" date="2000" name="Proc. Natl. Acad. Sci. U.S.A.">
        <title>Genome sequence of Halobacterium species NRC-1.</title>
        <authorList>
            <person name="Ng W.V."/>
            <person name="Kennedy S.P."/>
            <person name="Mahairas G.G."/>
            <person name="Berquist B."/>
            <person name="Pan M."/>
            <person name="Shukla H.D."/>
            <person name="Lasky S.R."/>
            <person name="Baliga N.S."/>
            <person name="Thorsson V."/>
            <person name="Sbrogna J."/>
            <person name="Swartzell S."/>
            <person name="Weir D."/>
            <person name="Hall J."/>
            <person name="Dahl T.A."/>
            <person name="Welti R."/>
            <person name="Goo Y.A."/>
            <person name="Leithauser B."/>
            <person name="Keller K."/>
            <person name="Cruz R."/>
            <person name="Danson M.J."/>
            <person name="Hough D.W."/>
            <person name="Maddocks D.G."/>
            <person name="Jablonski P.E."/>
            <person name="Krebs M.P."/>
            <person name="Angevine C.M."/>
            <person name="Dale H."/>
            <person name="Isenbarger T.A."/>
            <person name="Peck R.F."/>
            <person name="Pohlschroder M."/>
            <person name="Spudich J.L."/>
            <person name="Jung K.W."/>
            <person name="Alam M."/>
            <person name="Freitas T."/>
            <person name="Hou S."/>
            <person name="Daniels C.J."/>
            <person name="Dennis P.P."/>
            <person name="Omer A.D."/>
            <person name="Ebhardt H."/>
            <person name="Lowe T.M."/>
            <person name="Liang P."/>
            <person name="Riley M."/>
            <person name="Hood L."/>
            <person name="DasSarma S."/>
        </authorList>
    </citation>
    <scope>NUCLEOTIDE SEQUENCE [LARGE SCALE GENOMIC DNA]</scope>
    <source>
        <strain evidence="3">ATCC 700922 / JCM 11081 / NRC-1</strain>
        <plasmid evidence="3">Plasmid pNRC200</plasmid>
    </source>
</reference>
<feature type="transmembrane region" description="Helical" evidence="1">
    <location>
        <begin position="118"/>
        <end position="138"/>
    </location>
</feature>
<proteinExistence type="predicted"/>
<dbReference type="EMBL" id="AE004438">
    <property type="protein sequence ID" value="AAG20968.1"/>
    <property type="molecule type" value="Genomic_DNA"/>
</dbReference>
<evidence type="ECO:0000256" key="1">
    <source>
        <dbReference type="SAM" id="Phobius"/>
    </source>
</evidence>
<geneLocation type="plasmid" evidence="2 3">
    <name>pNRC200</name>
</geneLocation>
<dbReference type="KEGG" id="hal:VNG_6343H"/>
<gene>
    <name evidence="2" type="ordered locus">VNG_6343H</name>
</gene>